<keyword evidence="3" id="KW-0234">DNA repair</keyword>
<dbReference type="InterPro" id="IPR009187">
    <property type="entry name" value="Prok_Ku"/>
</dbReference>
<dbReference type="InterPro" id="IPR016194">
    <property type="entry name" value="SPOC-like_C_dom_sf"/>
</dbReference>
<dbReference type="Gene3D" id="2.40.290.10">
    <property type="match status" value="1"/>
</dbReference>
<comment type="function">
    <text evidence="3">With LigD forms a non-homologous end joining (NHEJ) DNA repair enzyme, which repairs dsDNA breaks with reduced fidelity. Binds linear dsDNA with 5'- and 3'- overhangs but not closed circular dsDNA nor ssDNA. Recruits and stimulates the ligase activity of LigD.</text>
</comment>
<organism evidence="6 7">
    <name type="scientific">Blastococcus aurantiacus</name>
    <dbReference type="NCBI Taxonomy" id="1550231"/>
    <lineage>
        <taxon>Bacteria</taxon>
        <taxon>Bacillati</taxon>
        <taxon>Actinomycetota</taxon>
        <taxon>Actinomycetes</taxon>
        <taxon>Geodermatophilales</taxon>
        <taxon>Geodermatophilaceae</taxon>
        <taxon>Blastococcus</taxon>
    </lineage>
</organism>
<dbReference type="CDD" id="cd00789">
    <property type="entry name" value="KU_like"/>
    <property type="match status" value="1"/>
</dbReference>
<dbReference type="GO" id="GO:0003690">
    <property type="term" value="F:double-stranded DNA binding"/>
    <property type="evidence" value="ECO:0007669"/>
    <property type="project" value="UniProtKB-UniRule"/>
</dbReference>
<dbReference type="SMART" id="SM00559">
    <property type="entry name" value="Ku78"/>
    <property type="match status" value="1"/>
</dbReference>
<dbReference type="NCBIfam" id="TIGR02772">
    <property type="entry name" value="Ku_bact"/>
    <property type="match status" value="1"/>
</dbReference>
<feature type="compositionally biased region" description="Acidic residues" evidence="4">
    <location>
        <begin position="264"/>
        <end position="279"/>
    </location>
</feature>
<evidence type="ECO:0000256" key="4">
    <source>
        <dbReference type="SAM" id="MobiDB-lite"/>
    </source>
</evidence>
<keyword evidence="2 3" id="KW-0233">DNA recombination</keyword>
<dbReference type="GO" id="GO:0006310">
    <property type="term" value="P:DNA recombination"/>
    <property type="evidence" value="ECO:0007669"/>
    <property type="project" value="UniProtKB-KW"/>
</dbReference>
<dbReference type="FunFam" id="2.40.290.10:FF:000004">
    <property type="entry name" value="Non-homologous end joining protein Ku"/>
    <property type="match status" value="1"/>
</dbReference>
<evidence type="ECO:0000259" key="5">
    <source>
        <dbReference type="SMART" id="SM00559"/>
    </source>
</evidence>
<dbReference type="SUPFAM" id="SSF100939">
    <property type="entry name" value="SPOC domain-like"/>
    <property type="match status" value="1"/>
</dbReference>
<keyword evidence="3" id="KW-0227">DNA damage</keyword>
<comment type="subunit">
    <text evidence="3">Homodimer. Interacts with LigD.</text>
</comment>
<evidence type="ECO:0000313" key="6">
    <source>
        <dbReference type="EMBL" id="SDE99434.1"/>
    </source>
</evidence>
<dbReference type="Pfam" id="PF02735">
    <property type="entry name" value="Ku"/>
    <property type="match status" value="1"/>
</dbReference>
<comment type="similarity">
    <text evidence="3">Belongs to the prokaryotic Ku family.</text>
</comment>
<dbReference type="AlphaFoldDB" id="A0A1G7HGL5"/>
<dbReference type="InterPro" id="IPR006164">
    <property type="entry name" value="DNA_bd_Ku70/Ku80"/>
</dbReference>
<proteinExistence type="inferred from homology"/>
<protein>
    <recommendedName>
        <fullName evidence="3">Non-homologous end joining protein Ku</fullName>
    </recommendedName>
</protein>
<dbReference type="OrthoDB" id="9795084at2"/>
<keyword evidence="1 3" id="KW-0238">DNA-binding</keyword>
<sequence>MRSIWRGAVSFGLVSIGVKLYSATEDKDIRFHQVHAVDGGRVKYKRVCSIDGEEVEYGDIAKGYELPDGQVVILTDADFDELPLSTRREIEVLEFVDQDEIDPIMFEKTYYLEPDGPAARPYVLLRDALENAGQVAITKIAIRQRESLAVLRVRDGVLVMHTMRWPDEIRRPDFAFLDEDIAVRPQELKMAEALIGSMTSEFDPGQFTDDYREAMTALLEAKQSGGDVQQPPEVADDGAAVVDLMSALRRSVERAKGGSGATDSADDVDDSDDSAAEDEAPAKKAPAKRAPAKKAAAAKAPAKKTPASKTTASKTTAATTTAAKTTAAKTTAAKTTAAKKSASADKPPAKRARRSA</sequence>
<dbReference type="EMBL" id="FNBT01000001">
    <property type="protein sequence ID" value="SDE99434.1"/>
    <property type="molecule type" value="Genomic_DNA"/>
</dbReference>
<feature type="region of interest" description="Disordered" evidence="4">
    <location>
        <begin position="252"/>
        <end position="356"/>
    </location>
</feature>
<name>A0A1G7HGL5_9ACTN</name>
<evidence type="ECO:0000256" key="2">
    <source>
        <dbReference type="ARBA" id="ARBA00023172"/>
    </source>
</evidence>
<gene>
    <name evidence="3" type="primary">ku</name>
    <name evidence="6" type="ORF">SAMN05660662_0594</name>
</gene>
<accession>A0A1G7HGL5</accession>
<dbReference type="STRING" id="1550231.SAMN05660662_0594"/>
<dbReference type="GO" id="GO:0006303">
    <property type="term" value="P:double-strand break repair via nonhomologous end joining"/>
    <property type="evidence" value="ECO:0007669"/>
    <property type="project" value="UniProtKB-UniRule"/>
</dbReference>
<dbReference type="RefSeq" id="WP_091763613.1">
    <property type="nucleotide sequence ID" value="NZ_FNBT01000001.1"/>
</dbReference>
<dbReference type="Proteomes" id="UP000199406">
    <property type="component" value="Unassembled WGS sequence"/>
</dbReference>
<feature type="domain" description="Ku" evidence="5">
    <location>
        <begin position="52"/>
        <end position="180"/>
    </location>
</feature>
<keyword evidence="7" id="KW-1185">Reference proteome</keyword>
<dbReference type="PIRSF" id="PIRSF006493">
    <property type="entry name" value="Prok_Ku"/>
    <property type="match status" value="1"/>
</dbReference>
<feature type="compositionally biased region" description="Low complexity" evidence="4">
    <location>
        <begin position="293"/>
        <end position="346"/>
    </location>
</feature>
<dbReference type="HAMAP" id="MF_01875">
    <property type="entry name" value="Prokaryotic_Ku"/>
    <property type="match status" value="1"/>
</dbReference>
<dbReference type="PANTHER" id="PTHR41251:SF1">
    <property type="entry name" value="NON-HOMOLOGOUS END JOINING PROTEIN KU"/>
    <property type="match status" value="1"/>
</dbReference>
<evidence type="ECO:0000256" key="1">
    <source>
        <dbReference type="ARBA" id="ARBA00023125"/>
    </source>
</evidence>
<reference evidence="7" key="1">
    <citation type="submission" date="2016-10" db="EMBL/GenBank/DDBJ databases">
        <authorList>
            <person name="Varghese N."/>
            <person name="Submissions S."/>
        </authorList>
    </citation>
    <scope>NUCLEOTIDE SEQUENCE [LARGE SCALE GENOMIC DNA]</scope>
    <source>
        <strain evidence="7">DSM 44268</strain>
    </source>
</reference>
<evidence type="ECO:0000313" key="7">
    <source>
        <dbReference type="Proteomes" id="UP000199406"/>
    </source>
</evidence>
<dbReference type="PANTHER" id="PTHR41251">
    <property type="entry name" value="NON-HOMOLOGOUS END JOINING PROTEIN KU"/>
    <property type="match status" value="1"/>
</dbReference>
<evidence type="ECO:0000256" key="3">
    <source>
        <dbReference type="HAMAP-Rule" id="MF_01875"/>
    </source>
</evidence>